<feature type="domain" description="ArnT-like N-terminal" evidence="11">
    <location>
        <begin position="13"/>
        <end position="253"/>
    </location>
</feature>
<accession>A0A2G5BE48</accession>
<protein>
    <recommendedName>
        <fullName evidence="9">Dolichyl-phosphate-mannose--protein mannosyltransferase</fullName>
        <ecNumber evidence="9">2.4.1.109</ecNumber>
    </recommendedName>
</protein>
<comment type="catalytic activity">
    <reaction evidence="9">
        <text>a di-trans,poly-cis-dolichyl beta-D-mannosyl phosphate + L-seryl-[protein] = 3-O-(alpha-D-mannosyl)-L-seryl-[protein] + a di-trans,poly-cis-dolichyl phosphate + H(+)</text>
        <dbReference type="Rhea" id="RHEA:17377"/>
        <dbReference type="Rhea" id="RHEA-COMP:9863"/>
        <dbReference type="Rhea" id="RHEA-COMP:13546"/>
        <dbReference type="Rhea" id="RHEA-COMP:19498"/>
        <dbReference type="Rhea" id="RHEA-COMP:19501"/>
        <dbReference type="ChEBI" id="CHEBI:15378"/>
        <dbReference type="ChEBI" id="CHEBI:29999"/>
        <dbReference type="ChEBI" id="CHEBI:57683"/>
        <dbReference type="ChEBI" id="CHEBI:58211"/>
        <dbReference type="ChEBI" id="CHEBI:137321"/>
        <dbReference type="EC" id="2.4.1.109"/>
    </reaction>
</comment>
<keyword evidence="4 9" id="KW-0328">Glycosyltransferase</keyword>
<dbReference type="PANTHER" id="PTHR10050">
    <property type="entry name" value="DOLICHYL-PHOSPHATE-MANNOSE--PROTEIN MANNOSYLTRANSFERASE"/>
    <property type="match status" value="1"/>
</dbReference>
<dbReference type="OrthoDB" id="292747at2759"/>
<evidence type="ECO:0000256" key="2">
    <source>
        <dbReference type="ARBA" id="ARBA00004922"/>
    </source>
</evidence>
<comment type="function">
    <text evidence="9">Transfers mannose from Dol-P-mannose to Ser or Thr residues on proteins.</text>
</comment>
<evidence type="ECO:0000256" key="7">
    <source>
        <dbReference type="ARBA" id="ARBA00022989"/>
    </source>
</evidence>
<feature type="transmembrane region" description="Helical" evidence="9">
    <location>
        <begin position="581"/>
        <end position="597"/>
    </location>
</feature>
<name>A0A2G5BE48_COERN</name>
<feature type="transmembrane region" description="Helical" evidence="9">
    <location>
        <begin position="539"/>
        <end position="560"/>
    </location>
</feature>
<comment type="subcellular location">
    <subcellularLocation>
        <location evidence="1">Endomembrane system</location>
        <topology evidence="1">Multi-pass membrane protein</topology>
    </subcellularLocation>
    <subcellularLocation>
        <location evidence="9">Endoplasmic reticulum membrane</location>
        <topology evidence="9">Multi-pass membrane protein</topology>
    </subcellularLocation>
</comment>
<dbReference type="Proteomes" id="UP000242474">
    <property type="component" value="Unassembled WGS sequence"/>
</dbReference>
<dbReference type="Pfam" id="PF02366">
    <property type="entry name" value="PMT"/>
    <property type="match status" value="1"/>
</dbReference>
<dbReference type="GO" id="GO:0005789">
    <property type="term" value="C:endoplasmic reticulum membrane"/>
    <property type="evidence" value="ECO:0007669"/>
    <property type="project" value="UniProtKB-SubCell"/>
</dbReference>
<keyword evidence="9" id="KW-0256">Endoplasmic reticulum</keyword>
<sequence length="694" mass="78880">MLTHHRSRLLLLLLTFIALYIRIHKIHVDGRVVWDETHFGGFTNNYIAGNFYLDVHPPLGKLLIAFLFRRFGYTGDFAFVSGAEYSSTVPFVSMRRVQAALGALLVPLTFIGCNSLRLPQRAAWMAATFIAFDTALIGISRIIVLDNAFLLVNAAVLCVFAHVNRETEEQKNSASCLVVLGLLLALTLSIKLTGLITVAFVGINTIAHLIRLCGKERTQMLTWFVQFAKRAFALGLFPLVIYMIVFWWHFKFLINYTPQAEHMGSEFNVHLNGSALQIQPEFIHHNSFVTIRANNYPFEYISTLKRLDSLTPEPSLLTTRLLKVECYFGIDLLEASDSSGQQAMRNGSLIHLHVPKSTLYISVLGFQSIGLADTNYKNYSIADTTWMILHHTSAINESPKANMTRPIATKFRLASIEHKCELAILHNMRDYTHGLSMDDQHSALACIPGRGTVWNFEHQLTVSDNPMANISYSVSRSFLKSFVSYNLLMRELNGMLLSDPDKYVAVESTAASWPFLTRPMPMVTWSGDHLKYMLIGNPVLWWGSAIVCIFIHPFLTFMASAITHRTGGRVRPYRPTWSLRVLWYFWAINYFPFFAISRTTYLHHYLPSLYFAILLLAAYLNEAIALASVTLAHQSVFKTRYSTERCIMLGIILSVFIGFWFVYPLAFGTTNPCDYSRFNIFPDWSFCNINHLLV</sequence>
<feature type="transmembrane region" description="Helical" evidence="9">
    <location>
        <begin position="609"/>
        <end position="633"/>
    </location>
</feature>
<evidence type="ECO:0000259" key="12">
    <source>
        <dbReference type="Pfam" id="PF16192"/>
    </source>
</evidence>
<dbReference type="AlphaFoldDB" id="A0A2G5BE48"/>
<dbReference type="InterPro" id="IPR003342">
    <property type="entry name" value="ArnT-like_N"/>
</dbReference>
<comment type="similarity">
    <text evidence="3 9">Belongs to the glycosyltransferase 39 family.</text>
</comment>
<evidence type="ECO:0000256" key="6">
    <source>
        <dbReference type="ARBA" id="ARBA00022692"/>
    </source>
</evidence>
<dbReference type="UniPathway" id="UPA00378"/>
<feature type="transmembrane region" description="Helical" evidence="9">
    <location>
        <begin position="177"/>
        <end position="210"/>
    </location>
</feature>
<keyword evidence="10" id="KW-0732">Signal</keyword>
<proteinExistence type="inferred from homology"/>
<keyword evidence="8 9" id="KW-0472">Membrane</keyword>
<feature type="signal peptide" evidence="10">
    <location>
        <begin position="1"/>
        <end position="25"/>
    </location>
</feature>
<gene>
    <name evidence="13" type="ORF">COEREDRAFT_91998</name>
</gene>
<evidence type="ECO:0000256" key="5">
    <source>
        <dbReference type="ARBA" id="ARBA00022679"/>
    </source>
</evidence>
<keyword evidence="14" id="KW-1185">Reference proteome</keyword>
<evidence type="ECO:0000313" key="14">
    <source>
        <dbReference type="Proteomes" id="UP000242474"/>
    </source>
</evidence>
<keyword evidence="5 9" id="KW-0808">Transferase</keyword>
<keyword evidence="6 9" id="KW-0812">Transmembrane</keyword>
<evidence type="ECO:0000259" key="11">
    <source>
        <dbReference type="Pfam" id="PF02366"/>
    </source>
</evidence>
<reference evidence="13 14" key="1">
    <citation type="journal article" date="2015" name="Genome Biol. Evol.">
        <title>Phylogenomic analyses indicate that early fungi evolved digesting cell walls of algal ancestors of land plants.</title>
        <authorList>
            <person name="Chang Y."/>
            <person name="Wang S."/>
            <person name="Sekimoto S."/>
            <person name="Aerts A.L."/>
            <person name="Choi C."/>
            <person name="Clum A."/>
            <person name="LaButti K.M."/>
            <person name="Lindquist E.A."/>
            <person name="Yee Ngan C."/>
            <person name="Ohm R.A."/>
            <person name="Salamov A.A."/>
            <person name="Grigoriev I.V."/>
            <person name="Spatafora J.W."/>
            <person name="Berbee M.L."/>
        </authorList>
    </citation>
    <scope>NUCLEOTIDE SEQUENCE [LARGE SCALE GENOMIC DNA]</scope>
    <source>
        <strain evidence="13 14">NRRL 1564</strain>
    </source>
</reference>
<evidence type="ECO:0000256" key="4">
    <source>
        <dbReference type="ARBA" id="ARBA00022676"/>
    </source>
</evidence>
<evidence type="ECO:0000313" key="13">
    <source>
        <dbReference type="EMBL" id="PIA17296.1"/>
    </source>
</evidence>
<organism evidence="13 14">
    <name type="scientific">Coemansia reversa (strain ATCC 12441 / NRRL 1564)</name>
    <dbReference type="NCBI Taxonomy" id="763665"/>
    <lineage>
        <taxon>Eukaryota</taxon>
        <taxon>Fungi</taxon>
        <taxon>Fungi incertae sedis</taxon>
        <taxon>Zoopagomycota</taxon>
        <taxon>Kickxellomycotina</taxon>
        <taxon>Kickxellomycetes</taxon>
        <taxon>Kickxellales</taxon>
        <taxon>Kickxellaceae</taxon>
        <taxon>Coemansia</taxon>
    </lineage>
</organism>
<dbReference type="EMBL" id="KZ303495">
    <property type="protein sequence ID" value="PIA17296.1"/>
    <property type="molecule type" value="Genomic_DNA"/>
</dbReference>
<dbReference type="Pfam" id="PF16192">
    <property type="entry name" value="PMT_4TMC"/>
    <property type="match status" value="1"/>
</dbReference>
<comment type="catalytic activity">
    <reaction evidence="9">
        <text>a di-trans,poly-cis-dolichyl beta-D-mannosyl phosphate + L-threonyl-[protein] = 3-O-(alpha-D-mannosyl)-L-threonyl-[protein] + a di-trans,poly-cis-dolichyl phosphate + H(+)</text>
        <dbReference type="Rhea" id="RHEA:53396"/>
        <dbReference type="Rhea" id="RHEA-COMP:11060"/>
        <dbReference type="Rhea" id="RHEA-COMP:13547"/>
        <dbReference type="Rhea" id="RHEA-COMP:19498"/>
        <dbReference type="Rhea" id="RHEA-COMP:19501"/>
        <dbReference type="ChEBI" id="CHEBI:15378"/>
        <dbReference type="ChEBI" id="CHEBI:30013"/>
        <dbReference type="ChEBI" id="CHEBI:57683"/>
        <dbReference type="ChEBI" id="CHEBI:58211"/>
        <dbReference type="ChEBI" id="CHEBI:137323"/>
        <dbReference type="EC" id="2.4.1.109"/>
    </reaction>
</comment>
<comment type="pathway">
    <text evidence="2 9">Protein modification; protein glycosylation.</text>
</comment>
<feature type="domain" description="Protein O-mannosyl-transferase C-terminal four TM" evidence="12">
    <location>
        <begin position="478"/>
        <end position="684"/>
    </location>
</feature>
<feature type="chain" id="PRO_5013559139" description="Dolichyl-phosphate-mannose--protein mannosyltransferase" evidence="10">
    <location>
        <begin position="26"/>
        <end position="694"/>
    </location>
</feature>
<evidence type="ECO:0000256" key="3">
    <source>
        <dbReference type="ARBA" id="ARBA00007222"/>
    </source>
</evidence>
<feature type="transmembrane region" description="Helical" evidence="9">
    <location>
        <begin position="97"/>
        <end position="116"/>
    </location>
</feature>
<dbReference type="EC" id="2.4.1.109" evidence="9"/>
<dbReference type="GO" id="GO:0004169">
    <property type="term" value="F:dolichyl-phosphate-mannose-protein mannosyltransferase activity"/>
    <property type="evidence" value="ECO:0007669"/>
    <property type="project" value="UniProtKB-UniRule"/>
</dbReference>
<evidence type="ECO:0000256" key="10">
    <source>
        <dbReference type="SAM" id="SignalP"/>
    </source>
</evidence>
<evidence type="ECO:0000256" key="8">
    <source>
        <dbReference type="ARBA" id="ARBA00023136"/>
    </source>
</evidence>
<evidence type="ECO:0000256" key="1">
    <source>
        <dbReference type="ARBA" id="ARBA00004127"/>
    </source>
</evidence>
<keyword evidence="7 9" id="KW-1133">Transmembrane helix</keyword>
<feature type="transmembrane region" description="Helical" evidence="9">
    <location>
        <begin position="231"/>
        <end position="250"/>
    </location>
</feature>
<dbReference type="InterPro" id="IPR032421">
    <property type="entry name" value="PMT_4TMC"/>
</dbReference>
<evidence type="ECO:0000256" key="9">
    <source>
        <dbReference type="RuleBase" id="RU367007"/>
    </source>
</evidence>
<dbReference type="InterPro" id="IPR027005">
    <property type="entry name" value="PMT-like"/>
</dbReference>
<feature type="transmembrane region" description="Helical" evidence="9">
    <location>
        <begin position="123"/>
        <end position="144"/>
    </location>
</feature>
<feature type="transmembrane region" description="Helical" evidence="9">
    <location>
        <begin position="645"/>
        <end position="663"/>
    </location>
</feature>